<dbReference type="AlphaFoldDB" id="A0A0K2TIB1"/>
<dbReference type="EMBL" id="HACA01008427">
    <property type="protein sequence ID" value="CDW25788.1"/>
    <property type="molecule type" value="Transcribed_RNA"/>
</dbReference>
<evidence type="ECO:0000313" key="1">
    <source>
        <dbReference type="EMBL" id="CDW25788.1"/>
    </source>
</evidence>
<name>A0A0K2TIB1_LEPSM</name>
<proteinExistence type="predicted"/>
<reference evidence="1" key="1">
    <citation type="submission" date="2014-05" db="EMBL/GenBank/DDBJ databases">
        <authorList>
            <person name="Chronopoulou M."/>
        </authorList>
    </citation>
    <scope>NUCLEOTIDE SEQUENCE</scope>
    <source>
        <tissue evidence="1">Whole organism</tissue>
    </source>
</reference>
<organism evidence="1">
    <name type="scientific">Lepeophtheirus salmonis</name>
    <name type="common">Salmon louse</name>
    <name type="synonym">Caligus salmonis</name>
    <dbReference type="NCBI Taxonomy" id="72036"/>
    <lineage>
        <taxon>Eukaryota</taxon>
        <taxon>Metazoa</taxon>
        <taxon>Ecdysozoa</taxon>
        <taxon>Arthropoda</taxon>
        <taxon>Crustacea</taxon>
        <taxon>Multicrustacea</taxon>
        <taxon>Hexanauplia</taxon>
        <taxon>Copepoda</taxon>
        <taxon>Siphonostomatoida</taxon>
        <taxon>Caligidae</taxon>
        <taxon>Lepeophtheirus</taxon>
    </lineage>
</organism>
<protein>
    <submittedName>
        <fullName evidence="1">Uncharacterized protein</fullName>
    </submittedName>
</protein>
<sequence>MLPTQFLYRSSSHYTFENLVTSSRLLFKSLRSNRGSYLNSLHEKMPSVIKLKKIIYYEYNRILEELTMIHNNFHQISEAITALEGRLPLSVSMTIIEL</sequence>
<accession>A0A0K2TIB1</accession>